<evidence type="ECO:0000313" key="2">
    <source>
        <dbReference type="EMBL" id="KAK2943835.1"/>
    </source>
</evidence>
<feature type="compositionally biased region" description="Basic and acidic residues" evidence="1">
    <location>
        <begin position="417"/>
        <end position="427"/>
    </location>
</feature>
<keyword evidence="3" id="KW-1185">Reference proteome</keyword>
<protein>
    <submittedName>
        <fullName evidence="2">Uncharacterized protein</fullName>
    </submittedName>
</protein>
<name>A0ABQ9WWE1_9EUKA</name>
<sequence length="470" mass="54181">MDLLLASVHPGTLQGAENRSLWLFAHQTGARSISCEGITLGDVFVVLKAGEKEINTIKIRINVTKGETNWNHFVTLEGSVSEEGRQNAVYWINRHLHVGHGVYLSELHCVSAEKKKRRLWNMTRDTMRYRLKCHLEWAGILDSWQVGSSGPRLSERYVKDLARQAIVASRMVELPELLVGEANEADMVPSQESVPMKPVFDKNLLEPSIFHNMEIKPKKEFSIRTKMQLFNYAFEKKVTYGKWSDEQKEARLSVAWRVGLAKYCKQNAELEKRCQKSVRNKLGHCPNSSVAAITQQEREVFAREHICNHLFIGMDNLDWFVNRLYSLVADKLNDAKILPRTSAEEALIKTTLVFDSRSPRKTRKLPEPQSDDDSEIIEVDGFPEGVRPIKKKKRIIADDGCEGDDSEFDWSDFCRENESDDRRRDGSPVKYSRTHPKRWTNLQVENLEKDYYKGYSDQYIGEKWVSQPSK</sequence>
<reference evidence="2 3" key="1">
    <citation type="journal article" date="2022" name="bioRxiv">
        <title>Genomics of Preaxostyla Flagellates Illuminates Evolutionary Transitions and the Path Towards Mitochondrial Loss.</title>
        <authorList>
            <person name="Novak L.V.F."/>
            <person name="Treitli S.C."/>
            <person name="Pyrih J."/>
            <person name="Halakuc P."/>
            <person name="Pipaliya S.V."/>
            <person name="Vacek V."/>
            <person name="Brzon O."/>
            <person name="Soukal P."/>
            <person name="Eme L."/>
            <person name="Dacks J.B."/>
            <person name="Karnkowska A."/>
            <person name="Elias M."/>
            <person name="Hampl V."/>
        </authorList>
    </citation>
    <scope>NUCLEOTIDE SEQUENCE [LARGE SCALE GENOMIC DNA]</scope>
    <source>
        <strain evidence="2">NAU3</strain>
        <tissue evidence="2">Gut</tissue>
    </source>
</reference>
<gene>
    <name evidence="2" type="ORF">BLNAU_21226</name>
</gene>
<proteinExistence type="predicted"/>
<dbReference type="Proteomes" id="UP001281761">
    <property type="component" value="Unassembled WGS sequence"/>
</dbReference>
<accession>A0ABQ9WWE1</accession>
<organism evidence="2 3">
    <name type="scientific">Blattamonas nauphoetae</name>
    <dbReference type="NCBI Taxonomy" id="2049346"/>
    <lineage>
        <taxon>Eukaryota</taxon>
        <taxon>Metamonada</taxon>
        <taxon>Preaxostyla</taxon>
        <taxon>Oxymonadida</taxon>
        <taxon>Blattamonas</taxon>
    </lineage>
</organism>
<comment type="caution">
    <text evidence="2">The sequence shown here is derived from an EMBL/GenBank/DDBJ whole genome shotgun (WGS) entry which is preliminary data.</text>
</comment>
<evidence type="ECO:0000256" key="1">
    <source>
        <dbReference type="SAM" id="MobiDB-lite"/>
    </source>
</evidence>
<feature type="region of interest" description="Disordered" evidence="1">
    <location>
        <begin position="417"/>
        <end position="437"/>
    </location>
</feature>
<evidence type="ECO:0000313" key="3">
    <source>
        <dbReference type="Proteomes" id="UP001281761"/>
    </source>
</evidence>
<dbReference type="EMBL" id="JARBJD010000325">
    <property type="protein sequence ID" value="KAK2943835.1"/>
    <property type="molecule type" value="Genomic_DNA"/>
</dbReference>